<dbReference type="RefSeq" id="WP_023577770.1">
    <property type="nucleotide sequence ID" value="NZ_AVGG01000001.1"/>
</dbReference>
<organism evidence="1 2">
    <name type="scientific">Flavobacterium limnosediminis JC2902</name>
    <dbReference type="NCBI Taxonomy" id="1341181"/>
    <lineage>
        <taxon>Bacteria</taxon>
        <taxon>Pseudomonadati</taxon>
        <taxon>Bacteroidota</taxon>
        <taxon>Flavobacteriia</taxon>
        <taxon>Flavobacteriales</taxon>
        <taxon>Flavobacteriaceae</taxon>
        <taxon>Flavobacterium</taxon>
    </lineage>
</organism>
<sequence length="121" mass="13482">METLYKKAKVVSFFTVLLVFLQSCDTYEKVPMSLDEAVTANKKVKVITADKKTHKFKKIQMSDGTYYGLTEVRDQIVKTPMHKNEIQSINSVDNTASADATRGTAKIALVVLYVMGITTTP</sequence>
<reference evidence="1 2" key="1">
    <citation type="submission" date="2013-08" db="EMBL/GenBank/DDBJ databases">
        <title>Flavobacterium limnosediminis JC2902 genome sequencing.</title>
        <authorList>
            <person name="Lee K."/>
            <person name="Yi H."/>
            <person name="Park S."/>
            <person name="Chun J."/>
        </authorList>
    </citation>
    <scope>NUCLEOTIDE SEQUENCE [LARGE SCALE GENOMIC DNA]</scope>
    <source>
        <strain evidence="1 2">JC2902</strain>
    </source>
</reference>
<accession>V6ST16</accession>
<dbReference type="Proteomes" id="UP000018004">
    <property type="component" value="Unassembled WGS sequence"/>
</dbReference>
<name>V6ST16_9FLAO</name>
<dbReference type="AlphaFoldDB" id="V6ST16"/>
<keyword evidence="2" id="KW-1185">Reference proteome</keyword>
<evidence type="ECO:0000313" key="2">
    <source>
        <dbReference type="Proteomes" id="UP000018004"/>
    </source>
</evidence>
<proteinExistence type="predicted"/>
<dbReference type="PATRIC" id="fig|1341181.4.peg.56"/>
<dbReference type="eggNOG" id="ENOG5033JC7">
    <property type="taxonomic scope" value="Bacteria"/>
</dbReference>
<gene>
    <name evidence="1" type="ORF">FLJC2902T_00580</name>
</gene>
<evidence type="ECO:0000313" key="1">
    <source>
        <dbReference type="EMBL" id="ESU29589.1"/>
    </source>
</evidence>
<dbReference type="EMBL" id="AVGG01000001">
    <property type="protein sequence ID" value="ESU29589.1"/>
    <property type="molecule type" value="Genomic_DNA"/>
</dbReference>
<comment type="caution">
    <text evidence="1">The sequence shown here is derived from an EMBL/GenBank/DDBJ whole genome shotgun (WGS) entry which is preliminary data.</text>
</comment>
<dbReference type="PROSITE" id="PS51257">
    <property type="entry name" value="PROKAR_LIPOPROTEIN"/>
    <property type="match status" value="1"/>
</dbReference>
<protein>
    <submittedName>
        <fullName evidence="1">Uncharacterized protein</fullName>
    </submittedName>
</protein>
<dbReference type="OrthoDB" id="1453201at2"/>